<dbReference type="InterPro" id="IPR051554">
    <property type="entry name" value="Acetyltransferase_Eis"/>
</dbReference>
<dbReference type="EMBL" id="AZEU01000039">
    <property type="protein sequence ID" value="KRL52385.1"/>
    <property type="molecule type" value="Genomic_DNA"/>
</dbReference>
<dbReference type="Gene3D" id="3.30.1050.10">
    <property type="entry name" value="SCP2 sterol-binding domain"/>
    <property type="match status" value="1"/>
</dbReference>
<dbReference type="PROSITE" id="PS51186">
    <property type="entry name" value="GNAT"/>
    <property type="match status" value="1"/>
</dbReference>
<dbReference type="RefSeq" id="WP_056962493.1">
    <property type="nucleotide sequence ID" value="NZ_AZEU01000039.1"/>
</dbReference>
<name>A0A0R1R6I9_9LACO</name>
<reference evidence="2 3" key="1">
    <citation type="journal article" date="2015" name="Genome Announc.">
        <title>Expanding the biotechnology potential of lactobacilli through comparative genomics of 213 strains and associated genera.</title>
        <authorList>
            <person name="Sun Z."/>
            <person name="Harris H.M."/>
            <person name="McCann A."/>
            <person name="Guo C."/>
            <person name="Argimon S."/>
            <person name="Zhang W."/>
            <person name="Yang X."/>
            <person name="Jeffery I.B."/>
            <person name="Cooney J.C."/>
            <person name="Kagawa T.F."/>
            <person name="Liu W."/>
            <person name="Song Y."/>
            <person name="Salvetti E."/>
            <person name="Wrobel A."/>
            <person name="Rasinkangas P."/>
            <person name="Parkhill J."/>
            <person name="Rea M.C."/>
            <person name="O'Sullivan O."/>
            <person name="Ritari J."/>
            <person name="Douillard F.P."/>
            <person name="Paul Ross R."/>
            <person name="Yang R."/>
            <person name="Briner A.E."/>
            <person name="Felis G.E."/>
            <person name="de Vos W.M."/>
            <person name="Barrangou R."/>
            <person name="Klaenhammer T.R."/>
            <person name="Caufield P.W."/>
            <person name="Cui Y."/>
            <person name="Zhang H."/>
            <person name="O'Toole P.W."/>
        </authorList>
    </citation>
    <scope>NUCLEOTIDE SEQUENCE [LARGE SCALE GENOMIC DNA]</scope>
    <source>
        <strain evidence="2 3">DSM 13343</strain>
    </source>
</reference>
<dbReference type="InterPro" id="IPR036527">
    <property type="entry name" value="SCP2_sterol-bd_dom_sf"/>
</dbReference>
<evidence type="ECO:0000313" key="3">
    <source>
        <dbReference type="Proteomes" id="UP000051790"/>
    </source>
</evidence>
<dbReference type="SUPFAM" id="SSF55718">
    <property type="entry name" value="SCP-like"/>
    <property type="match status" value="1"/>
</dbReference>
<dbReference type="PANTHER" id="PTHR37817">
    <property type="entry name" value="N-ACETYLTRANSFERASE EIS"/>
    <property type="match status" value="1"/>
</dbReference>
<dbReference type="Pfam" id="PF13530">
    <property type="entry name" value="SCP2_2"/>
    <property type="match status" value="1"/>
</dbReference>
<accession>A0A0R1R6I9</accession>
<evidence type="ECO:0000313" key="2">
    <source>
        <dbReference type="EMBL" id="KRL52385.1"/>
    </source>
</evidence>
<dbReference type="GO" id="GO:0030649">
    <property type="term" value="P:aminoglycoside antibiotic catabolic process"/>
    <property type="evidence" value="ECO:0007669"/>
    <property type="project" value="TreeGrafter"/>
</dbReference>
<dbReference type="InterPro" id="IPR041380">
    <property type="entry name" value="Acetyltransf_17"/>
</dbReference>
<dbReference type="InterPro" id="IPR016181">
    <property type="entry name" value="Acyl_CoA_acyltransferase"/>
</dbReference>
<keyword evidence="2" id="KW-0808">Transferase</keyword>
<sequence>MDDNNIRKELTIKPVTLEYLEQFNDLLAYVFQVTAKEVEESGYEEGELERAKRPVLEKSDVIGWFHDDQLISQLAIYPCTVNLHGKQVKMGGLTGVGTYPEYAGHGLMHDLIRIALQHMRAHKQWISYLYPYSIPFYRKKGWEIMSDHLTFDVKDTQLPKPQPTPGHVERLEIDDPDVISTYQTYALHNHGAMIRNQLNWDEYWRWENEEERIAGVYYDAQDQPQGYVLYWIANEVFHIKEMVYNTQEARVGLWNFVSAHFSMVEHVRGNIYKNEPLHFLLSDGDIKQTIHPYFMARIVDVAEFLKEYPFTEPGKPVHFNVTDPLAEWNNKTFGLWWNEKGEVEVTNRPVGEAVDVDIQTLTTMLMSYRRPSYLARIERLHASKAALKNLESIIPMEEPYFSDYF</sequence>
<dbReference type="GO" id="GO:0034069">
    <property type="term" value="F:aminoglycoside N-acetyltransferase activity"/>
    <property type="evidence" value="ECO:0007669"/>
    <property type="project" value="TreeGrafter"/>
</dbReference>
<dbReference type="PANTHER" id="PTHR37817:SF1">
    <property type="entry name" value="N-ACETYLTRANSFERASE EIS"/>
    <property type="match status" value="1"/>
</dbReference>
<keyword evidence="3" id="KW-1185">Reference proteome</keyword>
<dbReference type="SUPFAM" id="SSF55729">
    <property type="entry name" value="Acyl-CoA N-acyltransferases (Nat)"/>
    <property type="match status" value="1"/>
</dbReference>
<proteinExistence type="predicted"/>
<comment type="caution">
    <text evidence="2">The sequence shown here is derived from an EMBL/GenBank/DDBJ whole genome shotgun (WGS) entry which is preliminary data.</text>
</comment>
<dbReference type="Pfam" id="PF13527">
    <property type="entry name" value="Acetyltransf_9"/>
    <property type="match status" value="1"/>
</dbReference>
<evidence type="ECO:0000259" key="1">
    <source>
        <dbReference type="PROSITE" id="PS51186"/>
    </source>
</evidence>
<gene>
    <name evidence="2" type="ORF">FD01_GL002437</name>
</gene>
<feature type="domain" description="N-acetyltransferase" evidence="1">
    <location>
        <begin position="10"/>
        <end position="163"/>
    </location>
</feature>
<dbReference type="Pfam" id="PF17668">
    <property type="entry name" value="Acetyltransf_17"/>
    <property type="match status" value="1"/>
</dbReference>
<dbReference type="InterPro" id="IPR025559">
    <property type="entry name" value="Eis_dom"/>
</dbReference>
<dbReference type="Gene3D" id="3.40.630.30">
    <property type="match status" value="2"/>
</dbReference>
<protein>
    <submittedName>
        <fullName evidence="2">N-acetyltransferase GCN5</fullName>
    </submittedName>
</protein>
<organism evidence="2 3">
    <name type="scientific">Lacticaseibacillus manihotivorans DSM 13343 = JCM 12514</name>
    <dbReference type="NCBI Taxonomy" id="1423769"/>
    <lineage>
        <taxon>Bacteria</taxon>
        <taxon>Bacillati</taxon>
        <taxon>Bacillota</taxon>
        <taxon>Bacilli</taxon>
        <taxon>Lactobacillales</taxon>
        <taxon>Lactobacillaceae</taxon>
        <taxon>Lacticaseibacillus</taxon>
    </lineage>
</organism>
<dbReference type="AlphaFoldDB" id="A0A0R1R6I9"/>
<dbReference type="Proteomes" id="UP000051790">
    <property type="component" value="Unassembled WGS sequence"/>
</dbReference>
<dbReference type="InterPro" id="IPR000182">
    <property type="entry name" value="GNAT_dom"/>
</dbReference>
<dbReference type="PATRIC" id="fig|1423769.4.peg.2626"/>
<dbReference type="OrthoDB" id="9768284at2"/>